<dbReference type="Gene3D" id="1.10.490.10">
    <property type="entry name" value="Globins"/>
    <property type="match status" value="1"/>
</dbReference>
<keyword evidence="5" id="KW-1185">Reference proteome</keyword>
<dbReference type="PANTHER" id="PTHR34401:SF6">
    <property type="entry name" value="DUF19 DOMAIN-CONTAINING PROTEIN"/>
    <property type="match status" value="1"/>
</dbReference>
<keyword evidence="1" id="KW-0561">Oxygen transport</keyword>
<keyword evidence="1" id="KW-0408">Iron</keyword>
<accession>A0AA39LJD4</accession>
<comment type="caution">
    <text evidence="4">The sequence shown here is derived from an EMBL/GenBank/DDBJ whole genome shotgun (WGS) entry which is preliminary data.</text>
</comment>
<keyword evidence="1" id="KW-0813">Transport</keyword>
<dbReference type="AlphaFoldDB" id="A0AA39LJD4"/>
<gene>
    <name evidence="4" type="ORF">QR680_003023</name>
</gene>
<dbReference type="GO" id="GO:0020037">
    <property type="term" value="F:heme binding"/>
    <property type="evidence" value="ECO:0007669"/>
    <property type="project" value="InterPro"/>
</dbReference>
<dbReference type="Proteomes" id="UP001175271">
    <property type="component" value="Unassembled WGS sequence"/>
</dbReference>
<keyword evidence="1" id="KW-0349">Heme</keyword>
<dbReference type="InterPro" id="IPR000971">
    <property type="entry name" value="Globin"/>
</dbReference>
<sequence>MCRAIVLLSLVVVSIYGDVFDQVASQGKSVLNGAYIRGETVRQCSCSEQTQCVENMKAQALECIDPCWRQFTQVTDRPDDLRKCFDTKDHLLQNFLSCFESNVEACVPDQNGPSIQKVNITEILRLTESRLGQKKDQLSSTLVAPIKKIVDAAGDFALCLKTCFLSKNANGYCFDRVGCQPMVAETKAKKSFKQCTRSINWKKEAGELCDCAVKAGLNEATWPGIGIPLLAMVVNTELLKKHASEYKVCRETAGEYHRQLFTLHPELAEPYDAEGLDPDSLLKSQKFMMYGSAELNCFFRLPAVYGDERQWRSTLGCFKDHYSDVGFPLDQFNKVTDAFLAAMKKHAGGVTDEQKKGWEELLEKAYADMKSWGWF</sequence>
<dbReference type="GO" id="GO:0019825">
    <property type="term" value="F:oxygen binding"/>
    <property type="evidence" value="ECO:0007669"/>
    <property type="project" value="InterPro"/>
</dbReference>
<dbReference type="InterPro" id="IPR009050">
    <property type="entry name" value="Globin-like_sf"/>
</dbReference>
<evidence type="ECO:0000256" key="1">
    <source>
        <dbReference type="RuleBase" id="RU000356"/>
    </source>
</evidence>
<keyword evidence="2" id="KW-0732">Signal</keyword>
<dbReference type="EMBL" id="JAUCMV010000005">
    <property type="protein sequence ID" value="KAK0399393.1"/>
    <property type="molecule type" value="Genomic_DNA"/>
</dbReference>
<feature type="chain" id="PRO_5041284457" description="Globin domain-containing protein" evidence="2">
    <location>
        <begin position="18"/>
        <end position="375"/>
    </location>
</feature>
<organism evidence="4 5">
    <name type="scientific">Steinernema hermaphroditum</name>
    <dbReference type="NCBI Taxonomy" id="289476"/>
    <lineage>
        <taxon>Eukaryota</taxon>
        <taxon>Metazoa</taxon>
        <taxon>Ecdysozoa</taxon>
        <taxon>Nematoda</taxon>
        <taxon>Chromadorea</taxon>
        <taxon>Rhabditida</taxon>
        <taxon>Tylenchina</taxon>
        <taxon>Panagrolaimomorpha</taxon>
        <taxon>Strongyloidoidea</taxon>
        <taxon>Steinernematidae</taxon>
        <taxon>Steinernema</taxon>
    </lineage>
</organism>
<feature type="signal peptide" evidence="2">
    <location>
        <begin position="1"/>
        <end position="17"/>
    </location>
</feature>
<evidence type="ECO:0000313" key="4">
    <source>
        <dbReference type="EMBL" id="KAK0399393.1"/>
    </source>
</evidence>
<dbReference type="InterPro" id="IPR012292">
    <property type="entry name" value="Globin/Proto"/>
</dbReference>
<keyword evidence="1" id="KW-0479">Metal-binding</keyword>
<feature type="domain" description="Globin" evidence="3">
    <location>
        <begin position="259"/>
        <end position="368"/>
    </location>
</feature>
<comment type="similarity">
    <text evidence="1">Belongs to the globin family.</text>
</comment>
<dbReference type="PANTHER" id="PTHR34401">
    <property type="entry name" value="PROTEIN CBG12388-RELATED"/>
    <property type="match status" value="1"/>
</dbReference>
<evidence type="ECO:0000313" key="5">
    <source>
        <dbReference type="Proteomes" id="UP001175271"/>
    </source>
</evidence>
<dbReference type="GO" id="GO:0005344">
    <property type="term" value="F:oxygen carrier activity"/>
    <property type="evidence" value="ECO:0007669"/>
    <property type="project" value="UniProtKB-KW"/>
</dbReference>
<evidence type="ECO:0000256" key="2">
    <source>
        <dbReference type="SAM" id="SignalP"/>
    </source>
</evidence>
<protein>
    <recommendedName>
        <fullName evidence="3">Globin domain-containing protein</fullName>
    </recommendedName>
</protein>
<dbReference type="Pfam" id="PF00042">
    <property type="entry name" value="Globin"/>
    <property type="match status" value="1"/>
</dbReference>
<dbReference type="SUPFAM" id="SSF46458">
    <property type="entry name" value="Globin-like"/>
    <property type="match status" value="1"/>
</dbReference>
<evidence type="ECO:0000259" key="3">
    <source>
        <dbReference type="Pfam" id="PF00042"/>
    </source>
</evidence>
<proteinExistence type="inferred from homology"/>
<reference evidence="4" key="1">
    <citation type="submission" date="2023-06" db="EMBL/GenBank/DDBJ databases">
        <title>Genomic analysis of the entomopathogenic nematode Steinernema hermaphroditum.</title>
        <authorList>
            <person name="Schwarz E.M."/>
            <person name="Heppert J.K."/>
            <person name="Baniya A."/>
            <person name="Schwartz H.T."/>
            <person name="Tan C.-H."/>
            <person name="Antoshechkin I."/>
            <person name="Sternberg P.W."/>
            <person name="Goodrich-Blair H."/>
            <person name="Dillman A.R."/>
        </authorList>
    </citation>
    <scope>NUCLEOTIDE SEQUENCE</scope>
    <source>
        <strain evidence="4">PS9179</strain>
        <tissue evidence="4">Whole animal</tissue>
    </source>
</reference>
<name>A0AA39LJD4_9BILA</name>